<dbReference type="InterPro" id="IPR025419">
    <property type="entry name" value="DUF4142"/>
</dbReference>
<evidence type="ECO:0000256" key="1">
    <source>
        <dbReference type="SAM" id="MobiDB-lite"/>
    </source>
</evidence>
<dbReference type="PANTHER" id="PTHR38593:SF1">
    <property type="entry name" value="BLR2558 PROTEIN"/>
    <property type="match status" value="1"/>
</dbReference>
<keyword evidence="2" id="KW-0732">Signal</keyword>
<gene>
    <name evidence="4" type="ORF">LZC94_32640</name>
</gene>
<feature type="region of interest" description="Disordered" evidence="1">
    <location>
        <begin position="37"/>
        <end position="108"/>
    </location>
</feature>
<dbReference type="RefSeq" id="WP_394822205.1">
    <property type="nucleotide sequence ID" value="NZ_CP089984.1"/>
</dbReference>
<keyword evidence="5" id="KW-1185">Reference proteome</keyword>
<accession>A0ABZ2LSJ8</accession>
<dbReference type="Gene3D" id="1.20.1260.10">
    <property type="match status" value="1"/>
</dbReference>
<feature type="domain" description="DUF4142" evidence="3">
    <location>
        <begin position="112"/>
        <end position="252"/>
    </location>
</feature>
<proteinExistence type="predicted"/>
<dbReference type="Proteomes" id="UP001370348">
    <property type="component" value="Chromosome"/>
</dbReference>
<evidence type="ECO:0000313" key="5">
    <source>
        <dbReference type="Proteomes" id="UP001370348"/>
    </source>
</evidence>
<reference evidence="4 5" key="1">
    <citation type="submission" date="2021-12" db="EMBL/GenBank/DDBJ databases">
        <title>Discovery of the Pendulisporaceae a myxobacterial family with distinct sporulation behavior and unique specialized metabolism.</title>
        <authorList>
            <person name="Garcia R."/>
            <person name="Popoff A."/>
            <person name="Bader C.D."/>
            <person name="Loehr J."/>
            <person name="Walesch S."/>
            <person name="Walt C."/>
            <person name="Boldt J."/>
            <person name="Bunk B."/>
            <person name="Haeckl F.J.F.P.J."/>
            <person name="Gunesch A.P."/>
            <person name="Birkelbach J."/>
            <person name="Nuebel U."/>
            <person name="Pietschmann T."/>
            <person name="Bach T."/>
            <person name="Mueller R."/>
        </authorList>
    </citation>
    <scope>NUCLEOTIDE SEQUENCE [LARGE SCALE GENOMIC DNA]</scope>
    <source>
        <strain evidence="4 5">MSr11954</strain>
    </source>
</reference>
<feature type="signal peptide" evidence="2">
    <location>
        <begin position="1"/>
        <end position="31"/>
    </location>
</feature>
<dbReference type="Pfam" id="PF13628">
    <property type="entry name" value="DUF4142"/>
    <property type="match status" value="1"/>
</dbReference>
<evidence type="ECO:0000256" key="2">
    <source>
        <dbReference type="SAM" id="SignalP"/>
    </source>
</evidence>
<sequence>MIDVVQLVSSRSARASLLSGALASAASVVLACGGGDTPAPRAPRSEMPSVTNTTGGEAPRGSVDAASGPGTEAYPMYRPGTSSIPNAAKSSSSAGAHTSGGGSETVRAGGLSDDQIVQVAHVLHTAEVDQARLAREQGKDERVRRFATTMMNDHMDADGRGYELAKRRRLAPVESATSQALKDDSDRTLEQLQRAGASFDRVYMAEEVRAHRAALETLDNQLLPAAKNEEVKSMLQSVRAKVEVHMKVAQELHDTLGNGARRRGPGR</sequence>
<evidence type="ECO:0000313" key="4">
    <source>
        <dbReference type="EMBL" id="WXB12584.1"/>
    </source>
</evidence>
<organism evidence="4 5">
    <name type="scientific">Pendulispora albinea</name>
    <dbReference type="NCBI Taxonomy" id="2741071"/>
    <lineage>
        <taxon>Bacteria</taxon>
        <taxon>Pseudomonadati</taxon>
        <taxon>Myxococcota</taxon>
        <taxon>Myxococcia</taxon>
        <taxon>Myxococcales</taxon>
        <taxon>Sorangiineae</taxon>
        <taxon>Pendulisporaceae</taxon>
        <taxon>Pendulispora</taxon>
    </lineage>
</organism>
<dbReference type="InterPro" id="IPR012347">
    <property type="entry name" value="Ferritin-like"/>
</dbReference>
<feature type="chain" id="PRO_5046724445" evidence="2">
    <location>
        <begin position="32"/>
        <end position="267"/>
    </location>
</feature>
<dbReference type="PANTHER" id="PTHR38593">
    <property type="entry name" value="BLR2558 PROTEIN"/>
    <property type="match status" value="1"/>
</dbReference>
<dbReference type="EMBL" id="CP089984">
    <property type="protein sequence ID" value="WXB12584.1"/>
    <property type="molecule type" value="Genomic_DNA"/>
</dbReference>
<protein>
    <submittedName>
        <fullName evidence="4">DUF4142 domain-containing protein</fullName>
    </submittedName>
</protein>
<name>A0ABZ2LSJ8_9BACT</name>
<evidence type="ECO:0000259" key="3">
    <source>
        <dbReference type="Pfam" id="PF13628"/>
    </source>
</evidence>
<feature type="compositionally biased region" description="Low complexity" evidence="1">
    <location>
        <begin position="82"/>
        <end position="97"/>
    </location>
</feature>